<proteinExistence type="predicted"/>
<dbReference type="EMBL" id="LR797409">
    <property type="protein sequence ID" value="CAB4213982.1"/>
    <property type="molecule type" value="Genomic_DNA"/>
</dbReference>
<reference evidence="1" key="1">
    <citation type="submission" date="2020-05" db="EMBL/GenBank/DDBJ databases">
        <authorList>
            <person name="Chiriac C."/>
            <person name="Salcher M."/>
            <person name="Ghai R."/>
            <person name="Kavagutti S V."/>
        </authorList>
    </citation>
    <scope>NUCLEOTIDE SEQUENCE</scope>
</reference>
<protein>
    <submittedName>
        <fullName evidence="1">Uncharacterized protein</fullName>
    </submittedName>
</protein>
<name>A0A6J5SJK9_9CAUD</name>
<accession>A0A6J5SJK9</accession>
<sequence length="141" mass="14112">MAANTAPIFSNAGAISLGTAIGTSVVTDYIGTGANNVVAFTANATNGGFVQRIRFKAVGTNAVSVARIYINNGSTNATAANNTFYGELSLPATTASTTAGTVDIDYPLNFALPAGYRIVIGISAAAALASGWNPTVIAGAY</sequence>
<organism evidence="1">
    <name type="scientific">uncultured Caudovirales phage</name>
    <dbReference type="NCBI Taxonomy" id="2100421"/>
    <lineage>
        <taxon>Viruses</taxon>
        <taxon>Duplodnaviria</taxon>
        <taxon>Heunggongvirae</taxon>
        <taxon>Uroviricota</taxon>
        <taxon>Caudoviricetes</taxon>
        <taxon>Peduoviridae</taxon>
        <taxon>Maltschvirus</taxon>
        <taxon>Maltschvirus maltsch</taxon>
    </lineage>
</organism>
<gene>
    <name evidence="1" type="ORF">UFOVP1457_12</name>
</gene>
<evidence type="ECO:0000313" key="1">
    <source>
        <dbReference type="EMBL" id="CAB4213982.1"/>
    </source>
</evidence>